<comment type="caution">
    <text evidence="6">The sequence shown here is derived from an EMBL/GenBank/DDBJ whole genome shotgun (WGS) entry which is preliminary data.</text>
</comment>
<dbReference type="Gene3D" id="1.20.120.520">
    <property type="entry name" value="nmb1532 protein domain like"/>
    <property type="match status" value="1"/>
</dbReference>
<dbReference type="STRING" id="28066.RF819_17095"/>
<evidence type="ECO:0000313" key="6">
    <source>
        <dbReference type="EMBL" id="OOV08205.1"/>
    </source>
</evidence>
<evidence type="ECO:0000256" key="1">
    <source>
        <dbReference type="ARBA" id="ARBA00004496"/>
    </source>
</evidence>
<organism evidence="6 7">
    <name type="scientific">Rhodoferax fermentans</name>
    <dbReference type="NCBI Taxonomy" id="28066"/>
    <lineage>
        <taxon>Bacteria</taxon>
        <taxon>Pseudomonadati</taxon>
        <taxon>Pseudomonadota</taxon>
        <taxon>Betaproteobacteria</taxon>
        <taxon>Burkholderiales</taxon>
        <taxon>Comamonadaceae</taxon>
        <taxon>Rhodoferax</taxon>
    </lineage>
</organism>
<dbReference type="RefSeq" id="WP_078366075.1">
    <property type="nucleotide sequence ID" value="NZ_MTJN01000002.1"/>
</dbReference>
<keyword evidence="2" id="KW-0963">Cytoplasm</keyword>
<evidence type="ECO:0000256" key="4">
    <source>
        <dbReference type="ARBA" id="ARBA00023004"/>
    </source>
</evidence>
<sequence>MPTPPDSSSAALIEHILNTFHEGHRRDLPALINLARQLPTTGAAPSFADELQALMLDLEAHMFKEEMRLFPMMEQGGNTLIGLLINDMEQEHARHSQHTPQMTARLAALQVPPDHQTTLNALRTGWQAFLDELAQHVAAEDNGLFLMFKTPDTDV</sequence>
<keyword evidence="3" id="KW-0479">Metal-binding</keyword>
<gene>
    <name evidence="6" type="ORF">RF819_17095</name>
</gene>
<dbReference type="Pfam" id="PF01814">
    <property type="entry name" value="Hemerythrin"/>
    <property type="match status" value="1"/>
</dbReference>
<dbReference type="AlphaFoldDB" id="A0A1T1AW47"/>
<dbReference type="PANTHER" id="PTHR36438">
    <property type="entry name" value="IRON-SULFUR CLUSTER REPAIR PROTEIN YTFE"/>
    <property type="match status" value="1"/>
</dbReference>
<keyword evidence="4" id="KW-0408">Iron</keyword>
<keyword evidence="7" id="KW-1185">Reference proteome</keyword>
<dbReference type="GO" id="GO:0005737">
    <property type="term" value="C:cytoplasm"/>
    <property type="evidence" value="ECO:0007669"/>
    <property type="project" value="UniProtKB-SubCell"/>
</dbReference>
<dbReference type="GO" id="GO:0046872">
    <property type="term" value="F:metal ion binding"/>
    <property type="evidence" value="ECO:0007669"/>
    <property type="project" value="UniProtKB-KW"/>
</dbReference>
<protein>
    <recommendedName>
        <fullName evidence="5">Hemerythrin-like domain-containing protein</fullName>
    </recommendedName>
</protein>
<comment type="subcellular location">
    <subcellularLocation>
        <location evidence="1">Cytoplasm</location>
    </subcellularLocation>
</comment>
<feature type="domain" description="Hemerythrin-like" evidence="5">
    <location>
        <begin position="14"/>
        <end position="145"/>
    </location>
</feature>
<reference evidence="6 7" key="1">
    <citation type="submission" date="2017-01" db="EMBL/GenBank/DDBJ databases">
        <title>Genome sequencing of Rhodoferax fermentans JCM 7819.</title>
        <authorList>
            <person name="Kim Y.J."/>
            <person name="Farh M.E.-A."/>
            <person name="Yang D.-C."/>
        </authorList>
    </citation>
    <scope>NUCLEOTIDE SEQUENCE [LARGE SCALE GENOMIC DNA]</scope>
    <source>
        <strain evidence="6 7">JCM 7819</strain>
    </source>
</reference>
<evidence type="ECO:0000256" key="2">
    <source>
        <dbReference type="ARBA" id="ARBA00022490"/>
    </source>
</evidence>
<dbReference type="OrthoDB" id="9797132at2"/>
<evidence type="ECO:0000313" key="7">
    <source>
        <dbReference type="Proteomes" id="UP000190750"/>
    </source>
</evidence>
<name>A0A1T1AW47_RHOFE</name>
<dbReference type="InterPro" id="IPR019903">
    <property type="entry name" value="RIC_family"/>
</dbReference>
<dbReference type="Proteomes" id="UP000190750">
    <property type="component" value="Unassembled WGS sequence"/>
</dbReference>
<evidence type="ECO:0000259" key="5">
    <source>
        <dbReference type="Pfam" id="PF01814"/>
    </source>
</evidence>
<dbReference type="PANTHER" id="PTHR36438:SF1">
    <property type="entry name" value="IRON-SULFUR CLUSTER REPAIR PROTEIN YTFE"/>
    <property type="match status" value="1"/>
</dbReference>
<dbReference type="InterPro" id="IPR012312">
    <property type="entry name" value="Hemerythrin-like"/>
</dbReference>
<evidence type="ECO:0000256" key="3">
    <source>
        <dbReference type="ARBA" id="ARBA00022723"/>
    </source>
</evidence>
<accession>A0A1T1AW47</accession>
<proteinExistence type="predicted"/>
<dbReference type="EMBL" id="MTJN01000002">
    <property type="protein sequence ID" value="OOV08205.1"/>
    <property type="molecule type" value="Genomic_DNA"/>
</dbReference>